<dbReference type="GO" id="GO:0008289">
    <property type="term" value="F:lipid binding"/>
    <property type="evidence" value="ECO:0007669"/>
    <property type="project" value="UniProtKB-UniRule"/>
</dbReference>
<feature type="domain" description="Lipocalin/cytosolic fatty-acid binding" evidence="4">
    <location>
        <begin position="31"/>
        <end position="175"/>
    </location>
</feature>
<dbReference type="PROSITE" id="PS00213">
    <property type="entry name" value="LIPOCALIN"/>
    <property type="match status" value="1"/>
</dbReference>
<dbReference type="PANTHER" id="PTHR10612:SF34">
    <property type="entry name" value="APOLIPOPROTEIN D"/>
    <property type="match status" value="1"/>
</dbReference>
<feature type="lipid moiety-binding region" description="N-palmitoyl cysteine" evidence="3">
    <location>
        <position position="16"/>
    </location>
</feature>
<feature type="lipid moiety-binding region" description="S-diacylglycerol cysteine" evidence="3">
    <location>
        <position position="16"/>
    </location>
</feature>
<dbReference type="CDD" id="cd19438">
    <property type="entry name" value="lipocalin_Blc-like"/>
    <property type="match status" value="1"/>
</dbReference>
<comment type="similarity">
    <text evidence="1 2">Belongs to the calycin superfamily. Lipocalin family.</text>
</comment>
<evidence type="ECO:0000256" key="2">
    <source>
        <dbReference type="PIRNR" id="PIRNR036893"/>
    </source>
</evidence>
<reference evidence="5" key="2">
    <citation type="journal article" date="2021" name="Syst. Appl. Microbiol.">
        <title>Roseomonas hellenica sp. nov., isolated from roots of wild-growing Alkanna tinctoria.</title>
        <authorList>
            <person name="Rat A."/>
            <person name="Naranjo H.D."/>
            <person name="Lebbe L."/>
            <person name="Cnockaert M."/>
            <person name="Krigas N."/>
            <person name="Grigoriadou K."/>
            <person name="Maloupa E."/>
            <person name="Willems A."/>
        </authorList>
    </citation>
    <scope>NUCLEOTIDE SEQUENCE</scope>
    <source>
        <strain evidence="5">LMG 31231</strain>
    </source>
</reference>
<dbReference type="GO" id="GO:0009279">
    <property type="term" value="C:cell outer membrane"/>
    <property type="evidence" value="ECO:0007669"/>
    <property type="project" value="UniProtKB-SubCell"/>
</dbReference>
<evidence type="ECO:0000313" key="6">
    <source>
        <dbReference type="Proteomes" id="UP001138751"/>
    </source>
</evidence>
<evidence type="ECO:0000256" key="3">
    <source>
        <dbReference type="PIRSR" id="PIRSR036893-52"/>
    </source>
</evidence>
<comment type="function">
    <text evidence="2">Involved in the storage or transport of lipids necessary for membrane maintenance under stressful conditions. Displays a binding preference for lysophospholipids.</text>
</comment>
<reference evidence="5" key="1">
    <citation type="submission" date="2020-01" db="EMBL/GenBank/DDBJ databases">
        <authorList>
            <person name="Rat A."/>
        </authorList>
    </citation>
    <scope>NUCLEOTIDE SEQUENCE</scope>
    <source>
        <strain evidence="5">LMG 31231</strain>
    </source>
</reference>
<keyword evidence="3" id="KW-0564">Palmitate</keyword>
<dbReference type="PRINTS" id="PR01171">
    <property type="entry name" value="BCTLIPOCALIN"/>
</dbReference>
<dbReference type="PIRSF" id="PIRSF036893">
    <property type="entry name" value="Lipocalin_ApoD"/>
    <property type="match status" value="1"/>
</dbReference>
<dbReference type="RefSeq" id="WP_211862297.1">
    <property type="nucleotide sequence ID" value="NZ_JAAEDM010000028.1"/>
</dbReference>
<evidence type="ECO:0000313" key="5">
    <source>
        <dbReference type="EMBL" id="MBR0671924.1"/>
    </source>
</evidence>
<dbReference type="Proteomes" id="UP001138751">
    <property type="component" value="Unassembled WGS sequence"/>
</dbReference>
<gene>
    <name evidence="5" type="ORF">GXW76_12155</name>
</gene>
<comment type="subcellular location">
    <subcellularLocation>
        <location evidence="2">Cell outer membrane</location>
    </subcellularLocation>
</comment>
<dbReference type="InterPro" id="IPR002446">
    <property type="entry name" value="Lipocalin_bac"/>
</dbReference>
<protein>
    <recommendedName>
        <fullName evidence="2">Outer membrane lipoprotein Blc</fullName>
    </recommendedName>
</protein>
<dbReference type="AlphaFoldDB" id="A0A9X9WXP5"/>
<sequence length="178" mass="19725">MIRRALLALPLLAAACATQPDQTTPRTVGQVDLARYVGRWYEVARFPASFQDNARLRCEDVTATYTQRPDGRIDVVNSCRNALAGGEERIAEAVAYSAAPGNDRLRVSFFWPFYGDYWVIGLDPGYRWAVVGAPGRDYLWILSRTPVLPPADHAAAVEIARREGFDVSRLQATPQRGG</sequence>
<dbReference type="InterPro" id="IPR022271">
    <property type="entry name" value="Lipocalin_ApoD"/>
</dbReference>
<dbReference type="Pfam" id="PF08212">
    <property type="entry name" value="Lipocalin_2"/>
    <property type="match status" value="1"/>
</dbReference>
<evidence type="ECO:0000259" key="4">
    <source>
        <dbReference type="Pfam" id="PF08212"/>
    </source>
</evidence>
<dbReference type="GO" id="GO:0006950">
    <property type="term" value="P:response to stress"/>
    <property type="evidence" value="ECO:0007669"/>
    <property type="project" value="UniProtKB-ARBA"/>
</dbReference>
<dbReference type="InterPro" id="IPR047202">
    <property type="entry name" value="Lipocalin_Blc-like_dom"/>
</dbReference>
<dbReference type="PANTHER" id="PTHR10612">
    <property type="entry name" value="APOLIPOPROTEIN D"/>
    <property type="match status" value="1"/>
</dbReference>
<dbReference type="EMBL" id="JAAEDM010000028">
    <property type="protein sequence ID" value="MBR0671924.1"/>
    <property type="molecule type" value="Genomic_DNA"/>
</dbReference>
<evidence type="ECO:0000256" key="1">
    <source>
        <dbReference type="ARBA" id="ARBA00006889"/>
    </source>
</evidence>
<keyword evidence="2" id="KW-0998">Cell outer membrane</keyword>
<dbReference type="InterPro" id="IPR000566">
    <property type="entry name" value="Lipocln_cytosolic_FA-bd_dom"/>
</dbReference>
<keyword evidence="2 3" id="KW-0449">Lipoprotein</keyword>
<keyword evidence="6" id="KW-1185">Reference proteome</keyword>
<dbReference type="InterPro" id="IPR012674">
    <property type="entry name" value="Calycin"/>
</dbReference>
<dbReference type="PROSITE" id="PS51257">
    <property type="entry name" value="PROKAR_LIPOPROTEIN"/>
    <property type="match status" value="1"/>
</dbReference>
<dbReference type="InterPro" id="IPR022272">
    <property type="entry name" value="Lipocalin_CS"/>
</dbReference>
<keyword evidence="2" id="KW-0472">Membrane</keyword>
<keyword evidence="2" id="KW-0446">Lipid-binding</keyword>
<organism evidence="5 6">
    <name type="scientific">Neoroseomonas soli</name>
    <dbReference type="NCBI Taxonomy" id="1081025"/>
    <lineage>
        <taxon>Bacteria</taxon>
        <taxon>Pseudomonadati</taxon>
        <taxon>Pseudomonadota</taxon>
        <taxon>Alphaproteobacteria</taxon>
        <taxon>Acetobacterales</taxon>
        <taxon>Acetobacteraceae</taxon>
        <taxon>Neoroseomonas</taxon>
    </lineage>
</organism>
<name>A0A9X9WXP5_9PROT</name>
<proteinExistence type="inferred from homology"/>
<dbReference type="SUPFAM" id="SSF50814">
    <property type="entry name" value="Lipocalins"/>
    <property type="match status" value="1"/>
</dbReference>
<accession>A0A9X9WXP5</accession>
<comment type="caution">
    <text evidence="5">The sequence shown here is derived from an EMBL/GenBank/DDBJ whole genome shotgun (WGS) entry which is preliminary data.</text>
</comment>
<dbReference type="Gene3D" id="2.40.128.20">
    <property type="match status" value="1"/>
</dbReference>
<comment type="subunit">
    <text evidence="2">Homodimer.</text>
</comment>